<evidence type="ECO:0000256" key="1">
    <source>
        <dbReference type="ARBA" id="ARBA00022884"/>
    </source>
</evidence>
<reference evidence="6" key="2">
    <citation type="submission" date="2006-03" db="EMBL/GenBank/DDBJ databases">
        <title>The genome sequence of the Plasmodium falciparum HB3.</title>
        <authorList>
            <consortium name="The Broad Institute Genome Sequencing Platform"/>
            <person name="Birren B."/>
            <person name="Lander E."/>
            <person name="Galagan J."/>
            <person name="Nusbaum C."/>
            <person name="Devon K."/>
            <person name="Henn M."/>
            <person name="Jaffe D."/>
            <person name="Butler J."/>
            <person name="Alvarez P."/>
            <person name="Gnerre S."/>
            <person name="Grabherr M."/>
            <person name="Kleber M."/>
            <person name="Mauceli E."/>
            <person name="Brockman W."/>
            <person name="MacCallum I.A."/>
            <person name="Rounsley S."/>
            <person name="Young S."/>
            <person name="LaButti K."/>
            <person name="Pushparaj V."/>
            <person name="DeCaprio D."/>
            <person name="Crawford M."/>
            <person name="Koehrsen M."/>
            <person name="Engels R."/>
            <person name="Montgomery P."/>
            <person name="Pearson M."/>
            <person name="Howarth C."/>
            <person name="Larson L."/>
            <person name="Luoma S."/>
            <person name="White J."/>
            <person name="Kodira C."/>
            <person name="Zeng Q."/>
            <person name="Oleary S."/>
            <person name="Yandava C."/>
            <person name="Alvarado L."/>
            <person name="Wirth D."/>
            <person name="Volkman S."/>
            <person name="Hartl D."/>
        </authorList>
    </citation>
    <scope>NUCLEOTIDE SEQUENCE [LARGE SCALE GENOMIC DNA]</scope>
</reference>
<proteinExistence type="predicted"/>
<feature type="domain" description="RRM" evidence="4">
    <location>
        <begin position="183"/>
        <end position="261"/>
    </location>
</feature>
<dbReference type="CDD" id="cd00590">
    <property type="entry name" value="RRM_SF"/>
    <property type="match status" value="1"/>
</dbReference>
<dbReference type="PROSITE" id="PS50102">
    <property type="entry name" value="RRM"/>
    <property type="match status" value="1"/>
</dbReference>
<reference evidence="5 6" key="1">
    <citation type="submission" date="2006-03" db="EMBL/GenBank/DDBJ databases">
        <title>Annotation of Plasmodium falciparum HB3.</title>
        <authorList>
            <consortium name="The Broad Institute Genome Sequencing Platform"/>
            <person name="Volkman S.K."/>
            <person name="Neafsey D.E."/>
            <person name="Dash A.P."/>
            <person name="Chitnis C.E."/>
            <person name="Hartl D.L."/>
            <person name="Young S.K."/>
            <person name="Zeng Q."/>
            <person name="Koehrsen M."/>
            <person name="Alvarado L."/>
            <person name="Berlin A."/>
            <person name="Borenstein D."/>
            <person name="Chapman S.B."/>
            <person name="Chen Z."/>
            <person name="Engels R."/>
            <person name="Freedman E."/>
            <person name="Gellesch M."/>
            <person name="Goldberg J."/>
            <person name="Griggs A."/>
            <person name="Gujja S."/>
            <person name="Heilman E.R."/>
            <person name="Heiman D.I."/>
            <person name="Howarth C."/>
            <person name="Jen D."/>
            <person name="Larson L."/>
            <person name="Mehta T."/>
            <person name="Neiman D."/>
            <person name="Park D."/>
            <person name="Pearson M."/>
            <person name="Roberts A."/>
            <person name="Saif S."/>
            <person name="Shea T."/>
            <person name="Shenoy N."/>
            <person name="Sisk P."/>
            <person name="Stolte C."/>
            <person name="Sykes S."/>
            <person name="Walk T."/>
            <person name="White J."/>
            <person name="Yandava C."/>
            <person name="Haas B."/>
            <person name="Henn M.R."/>
            <person name="Nusbaum C."/>
            <person name="Birren B."/>
        </authorList>
    </citation>
    <scope>NUCLEOTIDE SEQUENCE [LARGE SCALE GENOMIC DNA]</scope>
    <source>
        <strain evidence="5">HB3</strain>
    </source>
</reference>
<evidence type="ECO:0000313" key="5">
    <source>
        <dbReference type="EMBL" id="KOB59735.1"/>
    </source>
</evidence>
<dbReference type="GO" id="GO:0003729">
    <property type="term" value="F:mRNA binding"/>
    <property type="evidence" value="ECO:0007669"/>
    <property type="project" value="TreeGrafter"/>
</dbReference>
<feature type="compositionally biased region" description="Basic residues" evidence="3">
    <location>
        <begin position="47"/>
        <end position="62"/>
    </location>
</feature>
<dbReference type="EMBL" id="CH671943">
    <property type="protein sequence ID" value="KOB59735.1"/>
    <property type="molecule type" value="Genomic_DNA"/>
</dbReference>
<feature type="compositionally biased region" description="Basic and acidic residues" evidence="3">
    <location>
        <begin position="279"/>
        <end position="295"/>
    </location>
</feature>
<evidence type="ECO:0000256" key="2">
    <source>
        <dbReference type="PROSITE-ProRule" id="PRU00176"/>
    </source>
</evidence>
<feature type="compositionally biased region" description="Basic residues" evidence="3">
    <location>
        <begin position="296"/>
        <end position="314"/>
    </location>
</feature>
<accession>A0A0L7K9H5</accession>
<dbReference type="OMA" id="KCTDEQM"/>
<dbReference type="PANTHER" id="PTHR48025:SF1">
    <property type="entry name" value="RRM DOMAIN-CONTAINING PROTEIN"/>
    <property type="match status" value="1"/>
</dbReference>
<dbReference type="OrthoDB" id="439808at2759"/>
<dbReference type="InterPro" id="IPR000504">
    <property type="entry name" value="RRM_dom"/>
</dbReference>
<dbReference type="InterPro" id="IPR012677">
    <property type="entry name" value="Nucleotide-bd_a/b_plait_sf"/>
</dbReference>
<protein>
    <recommendedName>
        <fullName evidence="4">RRM domain-containing protein</fullName>
    </recommendedName>
</protein>
<feature type="region of interest" description="Disordered" evidence="3">
    <location>
        <begin position="262"/>
        <end position="322"/>
    </location>
</feature>
<dbReference type="Proteomes" id="UP000054289">
    <property type="component" value="Unassembled WGS sequence"/>
</dbReference>
<evidence type="ECO:0000259" key="4">
    <source>
        <dbReference type="PROSITE" id="PS50102"/>
    </source>
</evidence>
<dbReference type="SMART" id="SM00360">
    <property type="entry name" value="RRM"/>
    <property type="match status" value="2"/>
</dbReference>
<dbReference type="VEuPathDB" id="PlasmoDB:PfHB3_100024500"/>
<feature type="region of interest" description="Disordered" evidence="3">
    <location>
        <begin position="31"/>
        <end position="62"/>
    </location>
</feature>
<dbReference type="InterPro" id="IPR050502">
    <property type="entry name" value="Euk_RNA-bind_prot"/>
</dbReference>
<dbReference type="Pfam" id="PF00076">
    <property type="entry name" value="RRM_1"/>
    <property type="match status" value="1"/>
</dbReference>
<dbReference type="SMR" id="A0A0L7K9H5"/>
<evidence type="ECO:0000313" key="6">
    <source>
        <dbReference type="Proteomes" id="UP000054289"/>
    </source>
</evidence>
<dbReference type="KEGG" id="pfh:PFHG_01495"/>
<feature type="compositionally biased region" description="Basic and acidic residues" evidence="3">
    <location>
        <begin position="31"/>
        <end position="46"/>
    </location>
</feature>
<sequence length="322" mass="37558">MSTSQIDADKENQISAVINFLNNNEEVNVLDTKKDEEKVDSEISKQEKKKRKKDKFLSKKEKKRKAMSEEEIAERNKRTIFVGNIPIKDVSISKLLKILNIEKSIVETVRFRSLPLEEKYADKKRLGVMRKKFTDVKDNKNALVTLKEEKDVPLLLERNGTVYEGYVLRVNKFGDSKSFSRKKSICIKNLCKKLNEKDLYEIMKDVDTIKGVRILRDTATSMSTGTAFILFESRSAVKKAIQQFNGYTINDRQIVVEKVQDDKEKKGYNNNSKSTFKNKNREKGGNKNVKKDLTKKFNKYKSKKKKYMRRRKKKEDKSVVKN</sequence>
<keyword evidence="1 2" id="KW-0694">RNA-binding</keyword>
<dbReference type="SUPFAM" id="SSF54928">
    <property type="entry name" value="RNA-binding domain, RBD"/>
    <property type="match status" value="2"/>
</dbReference>
<gene>
    <name evidence="5" type="ORF">PFHG_01495</name>
</gene>
<name>A0A0L7K9H5_PLAFX</name>
<dbReference type="InterPro" id="IPR035979">
    <property type="entry name" value="RBD_domain_sf"/>
</dbReference>
<dbReference type="Gene3D" id="3.30.70.330">
    <property type="match status" value="2"/>
</dbReference>
<dbReference type="PANTHER" id="PTHR48025">
    <property type="entry name" value="OS02G0815200 PROTEIN"/>
    <property type="match status" value="1"/>
</dbReference>
<evidence type="ECO:0000256" key="3">
    <source>
        <dbReference type="SAM" id="MobiDB-lite"/>
    </source>
</evidence>
<organism evidence="5 6">
    <name type="scientific">Plasmodium falciparum (isolate HB3)</name>
    <dbReference type="NCBI Taxonomy" id="137071"/>
    <lineage>
        <taxon>Eukaryota</taxon>
        <taxon>Sar</taxon>
        <taxon>Alveolata</taxon>
        <taxon>Apicomplexa</taxon>
        <taxon>Aconoidasida</taxon>
        <taxon>Haemosporida</taxon>
        <taxon>Plasmodiidae</taxon>
        <taxon>Plasmodium</taxon>
        <taxon>Plasmodium (Laverania)</taxon>
    </lineage>
</organism>
<dbReference type="AlphaFoldDB" id="A0A0L7K9H5"/>